<reference evidence="1" key="2">
    <citation type="journal article" date="2015" name="Data Brief">
        <title>Shoot transcriptome of the giant reed, Arundo donax.</title>
        <authorList>
            <person name="Barrero R.A."/>
            <person name="Guerrero F.D."/>
            <person name="Moolhuijzen P."/>
            <person name="Goolsby J.A."/>
            <person name="Tidwell J."/>
            <person name="Bellgard S.E."/>
            <person name="Bellgard M.I."/>
        </authorList>
    </citation>
    <scope>NUCLEOTIDE SEQUENCE</scope>
    <source>
        <tissue evidence="1">Shoot tissue taken approximately 20 cm above the soil surface</tissue>
    </source>
</reference>
<sequence length="57" mass="6653">MSKLWRWCMFEMEANSVAQSSRCTFSMHKSLRSGKHFNRSTDFLIASMVLRVCSCTK</sequence>
<protein>
    <submittedName>
        <fullName evidence="1">Uncharacterized protein</fullName>
    </submittedName>
</protein>
<accession>A0A0A9A0S9</accession>
<organism evidence="1">
    <name type="scientific">Arundo donax</name>
    <name type="common">Giant reed</name>
    <name type="synonym">Donax arundinaceus</name>
    <dbReference type="NCBI Taxonomy" id="35708"/>
    <lineage>
        <taxon>Eukaryota</taxon>
        <taxon>Viridiplantae</taxon>
        <taxon>Streptophyta</taxon>
        <taxon>Embryophyta</taxon>
        <taxon>Tracheophyta</taxon>
        <taxon>Spermatophyta</taxon>
        <taxon>Magnoliopsida</taxon>
        <taxon>Liliopsida</taxon>
        <taxon>Poales</taxon>
        <taxon>Poaceae</taxon>
        <taxon>PACMAD clade</taxon>
        <taxon>Arundinoideae</taxon>
        <taxon>Arundineae</taxon>
        <taxon>Arundo</taxon>
    </lineage>
</organism>
<proteinExistence type="predicted"/>
<reference evidence="1" key="1">
    <citation type="submission" date="2014-09" db="EMBL/GenBank/DDBJ databases">
        <authorList>
            <person name="Magalhaes I.L.F."/>
            <person name="Oliveira U."/>
            <person name="Santos F.R."/>
            <person name="Vidigal T.H.D.A."/>
            <person name="Brescovit A.D."/>
            <person name="Santos A.J."/>
        </authorList>
    </citation>
    <scope>NUCLEOTIDE SEQUENCE</scope>
    <source>
        <tissue evidence="1">Shoot tissue taken approximately 20 cm above the soil surface</tissue>
    </source>
</reference>
<dbReference type="EMBL" id="GBRH01257268">
    <property type="protein sequence ID" value="JAD40627.1"/>
    <property type="molecule type" value="Transcribed_RNA"/>
</dbReference>
<evidence type="ECO:0000313" key="1">
    <source>
        <dbReference type="EMBL" id="JAD40627.1"/>
    </source>
</evidence>
<name>A0A0A9A0S9_ARUDO</name>
<dbReference type="AlphaFoldDB" id="A0A0A9A0S9"/>